<dbReference type="AlphaFoldDB" id="A0A4P8XLX6"/>
<dbReference type="EMBL" id="CP040396">
    <property type="protein sequence ID" value="QCT03797.1"/>
    <property type="molecule type" value="Genomic_DNA"/>
</dbReference>
<evidence type="ECO:0000313" key="1">
    <source>
        <dbReference type="EMBL" id="QCT03797.1"/>
    </source>
</evidence>
<name>A0A4P8XLX6_9BACL</name>
<dbReference type="Proteomes" id="UP000300879">
    <property type="component" value="Chromosome"/>
</dbReference>
<keyword evidence="2" id="KW-1185">Reference proteome</keyword>
<accession>A0A4P8XLX6</accession>
<organism evidence="1 2">
    <name type="scientific">Paenibacillus algicola</name>
    <dbReference type="NCBI Taxonomy" id="2565926"/>
    <lineage>
        <taxon>Bacteria</taxon>
        <taxon>Bacillati</taxon>
        <taxon>Bacillota</taxon>
        <taxon>Bacilli</taxon>
        <taxon>Bacillales</taxon>
        <taxon>Paenibacillaceae</taxon>
        <taxon>Paenibacillus</taxon>
    </lineage>
</organism>
<gene>
    <name evidence="1" type="ORF">E6C60_3086</name>
</gene>
<sequence>MFQGKRYRLGRRSDKKDAIRLREEAEEKLHGDFLAWYKAKKDPASD</sequence>
<dbReference type="KEGG" id="palo:E6C60_3086"/>
<reference evidence="1 2" key="1">
    <citation type="submission" date="2019-05" db="EMBL/GenBank/DDBJ databases">
        <authorList>
            <person name="Chen C."/>
        </authorList>
    </citation>
    <scope>NUCLEOTIDE SEQUENCE [LARGE SCALE GENOMIC DNA]</scope>
    <source>
        <strain evidence="1 2">HB172198</strain>
    </source>
</reference>
<evidence type="ECO:0000313" key="2">
    <source>
        <dbReference type="Proteomes" id="UP000300879"/>
    </source>
</evidence>
<proteinExistence type="predicted"/>
<protein>
    <submittedName>
        <fullName evidence="1">AP2 domain protein</fullName>
    </submittedName>
</protein>